<evidence type="ECO:0000313" key="3">
    <source>
        <dbReference type="Proteomes" id="UP001280121"/>
    </source>
</evidence>
<proteinExistence type="predicted"/>
<dbReference type="AlphaFoldDB" id="A0AAD9XN29"/>
<dbReference type="PANTHER" id="PTHR31973">
    <property type="entry name" value="POLYPROTEIN, PUTATIVE-RELATED"/>
    <property type="match status" value="1"/>
</dbReference>
<protein>
    <recommendedName>
        <fullName evidence="1">MULE transposase domain-containing protein</fullName>
    </recommendedName>
</protein>
<evidence type="ECO:0000313" key="2">
    <source>
        <dbReference type="EMBL" id="KAK2662584.1"/>
    </source>
</evidence>
<dbReference type="PANTHER" id="PTHR31973:SF187">
    <property type="entry name" value="MUTATOR TRANSPOSASE MUDRA PROTEIN"/>
    <property type="match status" value="1"/>
</dbReference>
<accession>A0AAD9XN29</accession>
<organism evidence="2 3">
    <name type="scientific">Dipteronia dyeriana</name>
    <dbReference type="NCBI Taxonomy" id="168575"/>
    <lineage>
        <taxon>Eukaryota</taxon>
        <taxon>Viridiplantae</taxon>
        <taxon>Streptophyta</taxon>
        <taxon>Embryophyta</taxon>
        <taxon>Tracheophyta</taxon>
        <taxon>Spermatophyta</taxon>
        <taxon>Magnoliopsida</taxon>
        <taxon>eudicotyledons</taxon>
        <taxon>Gunneridae</taxon>
        <taxon>Pentapetalae</taxon>
        <taxon>rosids</taxon>
        <taxon>malvids</taxon>
        <taxon>Sapindales</taxon>
        <taxon>Sapindaceae</taxon>
        <taxon>Hippocastanoideae</taxon>
        <taxon>Acereae</taxon>
        <taxon>Dipteronia</taxon>
    </lineage>
</organism>
<dbReference type="Pfam" id="PF10551">
    <property type="entry name" value="MULE"/>
    <property type="match status" value="1"/>
</dbReference>
<reference evidence="2" key="1">
    <citation type="journal article" date="2023" name="Plant J.">
        <title>Genome sequences and population genomics provide insights into the demographic history, inbreeding, and mutation load of two 'living fossil' tree species of Dipteronia.</title>
        <authorList>
            <person name="Feng Y."/>
            <person name="Comes H.P."/>
            <person name="Chen J."/>
            <person name="Zhu S."/>
            <person name="Lu R."/>
            <person name="Zhang X."/>
            <person name="Li P."/>
            <person name="Qiu J."/>
            <person name="Olsen K.M."/>
            <person name="Qiu Y."/>
        </authorList>
    </citation>
    <scope>NUCLEOTIDE SEQUENCE</scope>
    <source>
        <strain evidence="2">KIB01</strain>
    </source>
</reference>
<gene>
    <name evidence="2" type="ORF">Ddye_001158</name>
</gene>
<name>A0AAD9XN29_9ROSI</name>
<keyword evidence="3" id="KW-1185">Reference proteome</keyword>
<feature type="domain" description="MULE transposase" evidence="1">
    <location>
        <begin position="96"/>
        <end position="179"/>
    </location>
</feature>
<comment type="caution">
    <text evidence="2">The sequence shown here is derived from an EMBL/GenBank/DDBJ whole genome shotgun (WGS) entry which is preliminary data.</text>
</comment>
<dbReference type="InterPro" id="IPR018289">
    <property type="entry name" value="MULE_transposase_dom"/>
</dbReference>
<dbReference type="EMBL" id="JANJYI010000001">
    <property type="protein sequence ID" value="KAK2662584.1"/>
    <property type="molecule type" value="Genomic_DNA"/>
</dbReference>
<evidence type="ECO:0000259" key="1">
    <source>
        <dbReference type="Pfam" id="PF10551"/>
    </source>
</evidence>
<dbReference type="Proteomes" id="UP001280121">
    <property type="component" value="Unassembled WGS sequence"/>
</dbReference>
<sequence>MYVSKNMTYEELMSIVQTVVKYNVNKYIVDLQSISIVLGTTCRTFIRNDNVGMPTVSTGFDRFWFLFGTAVDIAETSEVRPNVTEVDSDNDITWERFGGTMFVATAQYGNEQTYPIAFGYGDSKNNLSWEWFLDCLKGAIGHIDDLVFIYSYHASIEAGISKVFSYATHTICCWHFSENIKELHHRKDVAAIMDKAARVYTKLEYSRHMEELRNLHLNAYDYVNVVGLHK</sequence>